<evidence type="ECO:0000256" key="8">
    <source>
        <dbReference type="ARBA" id="ARBA00022741"/>
    </source>
</evidence>
<dbReference type="GO" id="GO:0000166">
    <property type="term" value="F:nucleotide binding"/>
    <property type="evidence" value="ECO:0007669"/>
    <property type="project" value="UniProtKB-KW"/>
</dbReference>
<evidence type="ECO:0000256" key="12">
    <source>
        <dbReference type="ARBA" id="ARBA00023125"/>
    </source>
</evidence>
<dbReference type="InterPro" id="IPR049912">
    <property type="entry name" value="CRESS_DNA_REP"/>
</dbReference>
<dbReference type="GO" id="GO:0003677">
    <property type="term" value="F:DNA binding"/>
    <property type="evidence" value="ECO:0007669"/>
    <property type="project" value="UniProtKB-KW"/>
</dbReference>
<evidence type="ECO:0000313" key="14">
    <source>
        <dbReference type="EMBL" id="QCX29495.1"/>
    </source>
</evidence>
<dbReference type="GO" id="GO:0016787">
    <property type="term" value="F:hydrolase activity"/>
    <property type="evidence" value="ECO:0007669"/>
    <property type="project" value="UniProtKB-KW"/>
</dbReference>
<keyword evidence="7" id="KW-0479">Metal-binding</keyword>
<evidence type="ECO:0000256" key="1">
    <source>
        <dbReference type="ARBA" id="ARBA00004147"/>
    </source>
</evidence>
<dbReference type="GO" id="GO:0016779">
    <property type="term" value="F:nucleotidyltransferase activity"/>
    <property type="evidence" value="ECO:0007669"/>
    <property type="project" value="UniProtKB-KW"/>
</dbReference>
<evidence type="ECO:0000256" key="5">
    <source>
        <dbReference type="ARBA" id="ARBA00022705"/>
    </source>
</evidence>
<keyword evidence="9" id="KW-0255">Endonuclease</keyword>
<reference evidence="14" key="1">
    <citation type="submission" date="2018-09" db="EMBL/GenBank/DDBJ databases">
        <title>Diverse plant associated genomoviruses.</title>
        <authorList>
            <person name="Richet C."/>
            <person name="Kraberger S."/>
            <person name="Filloux D."/>
            <person name="Fontenele R.S."/>
            <person name="Ribeiro S.G."/>
            <person name="Martin D.P."/>
            <person name="Lamas N.S."/>
            <person name="McCarthy J."/>
            <person name="Lefeuvre P."/>
            <person name="Roumagnac P."/>
            <person name="Varsani A."/>
        </authorList>
    </citation>
    <scope>NUCLEOTIDE SEQUENCE</scope>
    <source>
        <strain evidence="14">QS22_F23</strain>
    </source>
</reference>
<comment type="subcellular location">
    <subcellularLocation>
        <location evidence="1">Host nucleus</location>
    </subcellularLocation>
</comment>
<dbReference type="GO" id="GO:0006260">
    <property type="term" value="P:DNA replication"/>
    <property type="evidence" value="ECO:0007669"/>
    <property type="project" value="UniProtKB-KW"/>
</dbReference>
<keyword evidence="3" id="KW-0808">Transferase</keyword>
<evidence type="ECO:0000256" key="4">
    <source>
        <dbReference type="ARBA" id="ARBA00022695"/>
    </source>
</evidence>
<feature type="domain" description="CRESS-DNA virus Rep endonuclease" evidence="13">
    <location>
        <begin position="5"/>
        <end position="104"/>
    </location>
</feature>
<dbReference type="Pfam" id="PF00799">
    <property type="entry name" value="Gemini_AL1"/>
    <property type="match status" value="1"/>
</dbReference>
<dbReference type="GO" id="GO:0046872">
    <property type="term" value="F:metal ion binding"/>
    <property type="evidence" value="ECO:0007669"/>
    <property type="project" value="UniProtKB-KW"/>
</dbReference>
<evidence type="ECO:0000256" key="6">
    <source>
        <dbReference type="ARBA" id="ARBA00022722"/>
    </source>
</evidence>
<organism evidence="14">
    <name type="scientific">Plant associated genomovirus 13</name>
    <dbReference type="NCBI Taxonomy" id="2584384"/>
    <lineage>
        <taxon>Viruses</taxon>
        <taxon>Monodnaviria</taxon>
        <taxon>Shotokuvirae</taxon>
        <taxon>Cressdnaviricota</taxon>
        <taxon>Repensiviricetes</taxon>
        <taxon>Geplafuvirales</taxon>
        <taxon>Genomoviridae</taxon>
        <taxon>Gemycircularvirus</taxon>
        <taxon>Gemycircularvirus willde1</taxon>
    </lineage>
</organism>
<dbReference type="Gene3D" id="3.40.1310.20">
    <property type="match status" value="1"/>
</dbReference>
<keyword evidence="10" id="KW-0378">Hydrolase</keyword>
<evidence type="ECO:0000256" key="3">
    <source>
        <dbReference type="ARBA" id="ARBA00022679"/>
    </source>
</evidence>
<evidence type="ECO:0000259" key="13">
    <source>
        <dbReference type="PROSITE" id="PS52020"/>
    </source>
</evidence>
<name>A0A4Y5QCK8_9VIRU</name>
<keyword evidence="5" id="KW-0235">DNA replication</keyword>
<evidence type="ECO:0000256" key="7">
    <source>
        <dbReference type="ARBA" id="ARBA00022723"/>
    </source>
</evidence>
<evidence type="ECO:0000256" key="2">
    <source>
        <dbReference type="ARBA" id="ARBA00022562"/>
    </source>
</evidence>
<dbReference type="SUPFAM" id="SSF55464">
    <property type="entry name" value="Origin of replication-binding domain, RBD-like"/>
    <property type="match status" value="1"/>
</dbReference>
<keyword evidence="11" id="KW-0190">Covalent protein-DNA linkage</keyword>
<dbReference type="GO" id="GO:0042025">
    <property type="term" value="C:host cell nucleus"/>
    <property type="evidence" value="ECO:0007669"/>
    <property type="project" value="UniProtKB-SubCell"/>
</dbReference>
<keyword evidence="2" id="KW-1048">Host nucleus</keyword>
<keyword evidence="12" id="KW-0238">DNA-binding</keyword>
<protein>
    <submittedName>
        <fullName evidence="14">Replication-associated protein</fullName>
    </submittedName>
</protein>
<keyword evidence="6" id="KW-0540">Nuclease</keyword>
<sequence length="316" mass="35884">MTSFHFSSRYVLLTYSQSGDLSEWSVLDHISSLGAECVIGREDHADGGTHLHVFCDFGRKKQSRRSDYFDVQGHHPNIVPSRGRPGEGWDYATKDGNVVAGGLERPGGGGLPSAPDKWREIVGAESREEFFDLLRELDPKTLVTKWSELNRYADDAYAKRHEPYVGPTGLQFELGMVPELAGWRRELHCGHEASDLMPTLWEWCQDKSFNAICRDAKYAVFDDMRGGIAMFPSFKEWFGAQSVVTVKALYRDPVQIKWGKPCIWLANADPRDQLKADITDRTPKGRIDLIYNDIDWMEANCVFVELHEPIFHASIE</sequence>
<dbReference type="PROSITE" id="PS52020">
    <property type="entry name" value="CRESS_DNA_REP"/>
    <property type="match status" value="1"/>
</dbReference>
<dbReference type="GO" id="GO:0004519">
    <property type="term" value="F:endonuclease activity"/>
    <property type="evidence" value="ECO:0007669"/>
    <property type="project" value="UniProtKB-KW"/>
</dbReference>
<keyword evidence="8" id="KW-0547">Nucleotide-binding</keyword>
<evidence type="ECO:0000256" key="9">
    <source>
        <dbReference type="ARBA" id="ARBA00022759"/>
    </source>
</evidence>
<accession>A0A4Y5QCK8</accession>
<evidence type="ECO:0000256" key="11">
    <source>
        <dbReference type="ARBA" id="ARBA00023124"/>
    </source>
</evidence>
<proteinExistence type="predicted"/>
<keyword evidence="4" id="KW-0548">Nucleotidyltransferase</keyword>
<evidence type="ECO:0000256" key="10">
    <source>
        <dbReference type="ARBA" id="ARBA00022801"/>
    </source>
</evidence>
<dbReference type="EMBL" id="MH939434">
    <property type="protein sequence ID" value="QCX29495.1"/>
    <property type="molecule type" value="Genomic_DNA"/>
</dbReference>